<dbReference type="Proteomes" id="UP000532311">
    <property type="component" value="Unassembled WGS sequence"/>
</dbReference>
<evidence type="ECO:0000259" key="7">
    <source>
        <dbReference type="Pfam" id="PF01425"/>
    </source>
</evidence>
<evidence type="ECO:0000256" key="4">
    <source>
        <dbReference type="ARBA" id="ARBA00022801"/>
    </source>
</evidence>
<dbReference type="AlphaFoldDB" id="A0A8H5XVQ2"/>
<proteinExistence type="inferred from homology"/>
<comment type="similarity">
    <text evidence="2">Belongs to the amidase family.</text>
</comment>
<keyword evidence="4" id="KW-0378">Hydrolase</keyword>
<evidence type="ECO:0000256" key="3">
    <source>
        <dbReference type="ARBA" id="ARBA00012922"/>
    </source>
</evidence>
<dbReference type="SUPFAM" id="SSF75304">
    <property type="entry name" value="Amidase signature (AS) enzymes"/>
    <property type="match status" value="1"/>
</dbReference>
<feature type="domain" description="Amidase" evidence="7">
    <location>
        <begin position="95"/>
        <end position="555"/>
    </location>
</feature>
<dbReference type="InterPro" id="IPR036928">
    <property type="entry name" value="AS_sf"/>
</dbReference>
<feature type="active site" description="Charge relay system" evidence="5">
    <location>
        <position position="226"/>
    </location>
</feature>
<sequence length="596" mass="64882">MNKVNSHQLPTPQESPPFWKQIANRKRQELEATFATFSQKFFGKCSPSLPDSSVKDVRDWPSQCPDLRQGVMEITESTPSVILERISQGFWTAEEVTEAFIQRAIVAQHLTNPISDAFFEQALERARSLDVAFKASGRVTGPLHGLVISVKDVIDLKGHATTIGYIGLADTKANKSAELLERIQEAGAILYCKTNVPQGLMSGECANFLYGRTVSPNNRDLSAGGSSGGEGSLVALGGSPLGIGTDIAGSIRTPANFNGIYGLCPSYGRLPIHDAQNSAPSFINAVAGPMCRSIDGLRVYTQAVLSTEPHKYDAACVRLPWNDVEYNTIKGRSVAGGLTFGMVWHDGVVRPHPPIGRGMRETRAALRAAGHEVVDLDFFTGEENLEKHLMAVLNCDGGAAVRAKLDIVPEPAHPETVLPTPSEAISASELLSHGKSILVLRKHFLAKWQDTAHVTKSGKPVDVLILPSGATVAPPHGTMNYYLYEAISNVLDWSCATIPVGRVNANLDPQPPQSQQFSAMSEKDQANWAEYNPDKYHNAPICLQVLGQRFSEERVIACLEVVEKALKDSRVRIQSQRRSPVFLGETFEVGHHATMF</sequence>
<dbReference type="PROSITE" id="PS00571">
    <property type="entry name" value="AMIDASES"/>
    <property type="match status" value="1"/>
</dbReference>
<organism evidence="8 9">
    <name type="scientific">Fusarium globosum</name>
    <dbReference type="NCBI Taxonomy" id="78864"/>
    <lineage>
        <taxon>Eukaryota</taxon>
        <taxon>Fungi</taxon>
        <taxon>Dikarya</taxon>
        <taxon>Ascomycota</taxon>
        <taxon>Pezizomycotina</taxon>
        <taxon>Sordariomycetes</taxon>
        <taxon>Hypocreomycetidae</taxon>
        <taxon>Hypocreales</taxon>
        <taxon>Nectriaceae</taxon>
        <taxon>Fusarium</taxon>
        <taxon>Fusarium fujikuroi species complex</taxon>
    </lineage>
</organism>
<evidence type="ECO:0000313" key="8">
    <source>
        <dbReference type="EMBL" id="KAF5700699.1"/>
    </source>
</evidence>
<dbReference type="InterPro" id="IPR020556">
    <property type="entry name" value="Amidase_CS"/>
</dbReference>
<feature type="active site" description="Charge relay system" evidence="5">
    <location>
        <position position="151"/>
    </location>
</feature>
<comment type="caution">
    <text evidence="8">The sequence shown here is derived from an EMBL/GenBank/DDBJ whole genome shotgun (WGS) entry which is preliminary data.</text>
</comment>
<feature type="binding site" evidence="6">
    <location>
        <position position="200"/>
    </location>
    <ligand>
        <name>substrate</name>
    </ligand>
</feature>
<feature type="binding site" evidence="6">
    <location>
        <begin position="247"/>
        <end position="250"/>
    </location>
    <ligand>
        <name>substrate</name>
    </ligand>
</feature>
<feature type="active site" description="Acyl-ester intermediate" evidence="5">
    <location>
        <position position="250"/>
    </location>
</feature>
<dbReference type="EC" id="3.5.1.4" evidence="3"/>
<evidence type="ECO:0000256" key="2">
    <source>
        <dbReference type="ARBA" id="ARBA00009199"/>
    </source>
</evidence>
<dbReference type="Pfam" id="PF01425">
    <property type="entry name" value="Amidase"/>
    <property type="match status" value="1"/>
</dbReference>
<evidence type="ECO:0000256" key="5">
    <source>
        <dbReference type="PIRSR" id="PIRSR001221-1"/>
    </source>
</evidence>
<dbReference type="InterPro" id="IPR023631">
    <property type="entry name" value="Amidase_dom"/>
</dbReference>
<protein>
    <recommendedName>
        <fullName evidence="3">amidase</fullName>
        <ecNumber evidence="3">3.5.1.4</ecNumber>
    </recommendedName>
</protein>
<evidence type="ECO:0000256" key="1">
    <source>
        <dbReference type="ARBA" id="ARBA00001311"/>
    </source>
</evidence>
<dbReference type="GO" id="GO:0004040">
    <property type="term" value="F:amidase activity"/>
    <property type="evidence" value="ECO:0007669"/>
    <property type="project" value="UniProtKB-EC"/>
</dbReference>
<dbReference type="EMBL" id="JAAQPF010000514">
    <property type="protein sequence ID" value="KAF5700699.1"/>
    <property type="molecule type" value="Genomic_DNA"/>
</dbReference>
<evidence type="ECO:0000256" key="6">
    <source>
        <dbReference type="PIRSR" id="PIRSR001221-2"/>
    </source>
</evidence>
<name>A0A8H5XVQ2_9HYPO</name>
<evidence type="ECO:0000313" key="9">
    <source>
        <dbReference type="Proteomes" id="UP000532311"/>
    </source>
</evidence>
<gene>
    <name evidence="8" type="ORF">FGLOB1_10629</name>
</gene>
<comment type="catalytic activity">
    <reaction evidence="1">
        <text>a monocarboxylic acid amide + H2O = a monocarboxylate + NH4(+)</text>
        <dbReference type="Rhea" id="RHEA:12020"/>
        <dbReference type="ChEBI" id="CHEBI:15377"/>
        <dbReference type="ChEBI" id="CHEBI:28938"/>
        <dbReference type="ChEBI" id="CHEBI:35757"/>
        <dbReference type="ChEBI" id="CHEBI:83628"/>
        <dbReference type="EC" id="3.5.1.4"/>
    </reaction>
</comment>
<reference evidence="8 9" key="1">
    <citation type="submission" date="2020-05" db="EMBL/GenBank/DDBJ databases">
        <title>Identification and distribution of gene clusters putatively required for synthesis of sphingolipid metabolism inhibitors in phylogenetically diverse species of the filamentous fungus Fusarium.</title>
        <authorList>
            <person name="Kim H.-S."/>
            <person name="Busman M."/>
            <person name="Brown D.W."/>
            <person name="Divon H."/>
            <person name="Uhlig S."/>
            <person name="Proctor R.H."/>
        </authorList>
    </citation>
    <scope>NUCLEOTIDE SEQUENCE [LARGE SCALE GENOMIC DNA]</scope>
    <source>
        <strain evidence="8 9">NRRL 26131</strain>
    </source>
</reference>
<dbReference type="PANTHER" id="PTHR46072">
    <property type="entry name" value="AMIDASE-RELATED-RELATED"/>
    <property type="match status" value="1"/>
</dbReference>
<accession>A0A8H5XVQ2</accession>
<feature type="binding site" evidence="6">
    <location>
        <position position="226"/>
    </location>
    <ligand>
        <name>substrate</name>
    </ligand>
</feature>
<dbReference type="PIRSF" id="PIRSF001221">
    <property type="entry name" value="Amidase_fungi"/>
    <property type="match status" value="1"/>
</dbReference>
<dbReference type="Gene3D" id="3.90.1300.10">
    <property type="entry name" value="Amidase signature (AS) domain"/>
    <property type="match status" value="1"/>
</dbReference>
<keyword evidence="9" id="KW-1185">Reference proteome</keyword>